<evidence type="ECO:0000256" key="2">
    <source>
        <dbReference type="ARBA" id="ARBA00015192"/>
    </source>
</evidence>
<dbReference type="SUPFAM" id="SSF54928">
    <property type="entry name" value="RNA-binding domain, RBD"/>
    <property type="match status" value="1"/>
</dbReference>
<comment type="caution">
    <text evidence="7">The sequence shown here is derived from an EMBL/GenBank/DDBJ whole genome shotgun (WGS) entry which is preliminary data.</text>
</comment>
<dbReference type="InterPro" id="IPR000504">
    <property type="entry name" value="RRM_dom"/>
</dbReference>
<feature type="region of interest" description="Disordered" evidence="6">
    <location>
        <begin position="219"/>
        <end position="239"/>
    </location>
</feature>
<keyword evidence="5" id="KW-0175">Coiled coil</keyword>
<evidence type="ECO:0000256" key="5">
    <source>
        <dbReference type="SAM" id="Coils"/>
    </source>
</evidence>
<dbReference type="Pfam" id="PF00076">
    <property type="entry name" value="RRM_1"/>
    <property type="match status" value="1"/>
</dbReference>
<dbReference type="SMART" id="SM00361">
    <property type="entry name" value="RRM_1"/>
    <property type="match status" value="1"/>
</dbReference>
<dbReference type="EMBL" id="CACRXK020015642">
    <property type="protein sequence ID" value="CAB4028673.1"/>
    <property type="molecule type" value="Genomic_DNA"/>
</dbReference>
<accession>A0A7D9JGT1</accession>
<dbReference type="PANTHER" id="PTHR47640:SF11">
    <property type="entry name" value="RNA-BINDING PROTEIN 42"/>
    <property type="match status" value="1"/>
</dbReference>
<dbReference type="Gene3D" id="3.30.70.330">
    <property type="match status" value="1"/>
</dbReference>
<evidence type="ECO:0000256" key="1">
    <source>
        <dbReference type="ARBA" id="ARBA00007408"/>
    </source>
</evidence>
<feature type="coiled-coil region" evidence="5">
    <location>
        <begin position="7"/>
        <end position="34"/>
    </location>
</feature>
<organism evidence="7 8">
    <name type="scientific">Paramuricea clavata</name>
    <name type="common">Red gorgonian</name>
    <name type="synonym">Violescent sea-whip</name>
    <dbReference type="NCBI Taxonomy" id="317549"/>
    <lineage>
        <taxon>Eukaryota</taxon>
        <taxon>Metazoa</taxon>
        <taxon>Cnidaria</taxon>
        <taxon>Anthozoa</taxon>
        <taxon>Octocorallia</taxon>
        <taxon>Malacalcyonacea</taxon>
        <taxon>Plexauridae</taxon>
        <taxon>Paramuricea</taxon>
    </lineage>
</organism>
<proteinExistence type="inferred from homology"/>
<feature type="region of interest" description="Disordered" evidence="6">
    <location>
        <begin position="52"/>
        <end position="103"/>
    </location>
</feature>
<evidence type="ECO:0000313" key="7">
    <source>
        <dbReference type="EMBL" id="CAB4028673.1"/>
    </source>
</evidence>
<evidence type="ECO:0000256" key="4">
    <source>
        <dbReference type="ARBA" id="ARBA00030574"/>
    </source>
</evidence>
<keyword evidence="3" id="KW-0694">RNA-binding</keyword>
<comment type="similarity">
    <text evidence="1">Belongs to the RRM RBM42 family.</text>
</comment>
<keyword evidence="8" id="KW-1185">Reference proteome</keyword>
<dbReference type="PANTHER" id="PTHR47640">
    <property type="entry name" value="TRNA SELENOCYSTEINE 1-ASSOCIATED PROTEIN 1-RELATED-RELATED"/>
    <property type="match status" value="1"/>
</dbReference>
<protein>
    <recommendedName>
        <fullName evidence="2">RNA-binding protein 42</fullName>
    </recommendedName>
    <alternativeName>
        <fullName evidence="4">RNA-binding motif protein 42</fullName>
    </alternativeName>
</protein>
<dbReference type="InterPro" id="IPR034215">
    <property type="entry name" value="RBM42_RRM"/>
</dbReference>
<dbReference type="Proteomes" id="UP001152795">
    <property type="component" value="Unassembled WGS sequence"/>
</dbReference>
<dbReference type="OrthoDB" id="1749473at2759"/>
<reference evidence="7" key="1">
    <citation type="submission" date="2020-04" db="EMBL/GenBank/DDBJ databases">
        <authorList>
            <person name="Alioto T."/>
            <person name="Alioto T."/>
            <person name="Gomez Garrido J."/>
        </authorList>
    </citation>
    <scope>NUCLEOTIDE SEQUENCE</scope>
    <source>
        <strain evidence="7">A484AB</strain>
    </source>
</reference>
<dbReference type="SMART" id="SM00360">
    <property type="entry name" value="RRM"/>
    <property type="match status" value="1"/>
</dbReference>
<dbReference type="InterPro" id="IPR050825">
    <property type="entry name" value="RBM42_RBP45_47-like"/>
</dbReference>
<dbReference type="InterPro" id="IPR012677">
    <property type="entry name" value="Nucleotide-bd_a/b_plait_sf"/>
</dbReference>
<dbReference type="PROSITE" id="PS50102">
    <property type="entry name" value="RRM"/>
    <property type="match status" value="1"/>
</dbReference>
<dbReference type="GO" id="GO:0003729">
    <property type="term" value="F:mRNA binding"/>
    <property type="evidence" value="ECO:0007669"/>
    <property type="project" value="InterPro"/>
</dbReference>
<dbReference type="AlphaFoldDB" id="A0A7D9JGT1"/>
<name>A0A7D9JGT1_PARCT</name>
<dbReference type="CDD" id="cd12383">
    <property type="entry name" value="RRM_RBM42"/>
    <property type="match status" value="1"/>
</dbReference>
<sequence>MNMQHNRSEDVQTHQELEDEMSRFEEEISGHTIDRPIIGTNTFRQASQTIHHVHGTGPQDPRSNNFGHFHSQEPPHMQGYPPGGVPPRGHPASDRAPGGMPQGGIHPMGHPRGEGMPPRHGPPVGVPHGGIPPVHNMNPEMTGQNMPMDNMTYHQPPSQQFPVQQVPFPMPPMPPQIPAQFHPGMQQNVMPGMVPMVPMQLPTGVKAPAEHIGITPEQKKEWESAYGKQDPGGGKAKKKDKKFVRVAGGVVWEDNSLAEWDPNDFRIFVGDLGNEVTDEGLTRAFAKYPSFQKAKVVRERKTNKTKGYGFVSFKESSDFIKAMREMNGKYVGNRPIKLRKSTWKDRSIDVVKKKGKEKKKLGLR</sequence>
<dbReference type="InterPro" id="IPR003954">
    <property type="entry name" value="RRM_euk-type"/>
</dbReference>
<evidence type="ECO:0000256" key="3">
    <source>
        <dbReference type="ARBA" id="ARBA00022884"/>
    </source>
</evidence>
<evidence type="ECO:0000256" key="6">
    <source>
        <dbReference type="SAM" id="MobiDB-lite"/>
    </source>
</evidence>
<evidence type="ECO:0000313" key="8">
    <source>
        <dbReference type="Proteomes" id="UP001152795"/>
    </source>
</evidence>
<gene>
    <name evidence="7" type="ORF">PACLA_8A059695</name>
</gene>
<dbReference type="InterPro" id="IPR035979">
    <property type="entry name" value="RBD_domain_sf"/>
</dbReference>